<dbReference type="AlphaFoldDB" id="A0A0M0LJP8"/>
<dbReference type="PATRIC" id="fig|263475.3.peg.517"/>
<evidence type="ECO:0000256" key="3">
    <source>
        <dbReference type="ARBA" id="ARBA00022448"/>
    </source>
</evidence>
<sequence>MLSGNLLWVLAGASLLGVASGLIGSFAFLQKQSLVGDAAAHAALPGIAISFLIFQQKDLPLLMLGAIITATISVYLIQGIINRSKLKSDAAIGIVLSVFFGAGIVLLTIVNQSSSGNQSGLNDFIFGKAATMAKSDLVWLSGSALIIILTCLTFYKEWKLVIFDTTFAKGIGLPVNLLRFILTAITVLTIVTGIQAVGVILMSAMLIIPAATARIWSDKLVTMIIMSALFGAFSGACGTLISSLKTGLSTGPIIVITASSLFIFSYIFAPKRGLLVKIQQRRKIAKRVLKQEVQAS</sequence>
<dbReference type="PANTHER" id="PTHR30477">
    <property type="entry name" value="ABC-TRANSPORTER METAL-BINDING PROTEIN"/>
    <property type="match status" value="1"/>
</dbReference>
<evidence type="ECO:0000313" key="10">
    <source>
        <dbReference type="Proteomes" id="UP000036867"/>
    </source>
</evidence>
<dbReference type="RefSeq" id="WP_053415245.1">
    <property type="nucleotide sequence ID" value="NZ_CP063302.1"/>
</dbReference>
<dbReference type="GO" id="GO:0010043">
    <property type="term" value="P:response to zinc ion"/>
    <property type="evidence" value="ECO:0007669"/>
    <property type="project" value="TreeGrafter"/>
</dbReference>
<dbReference type="GO" id="GO:0055085">
    <property type="term" value="P:transmembrane transport"/>
    <property type="evidence" value="ECO:0007669"/>
    <property type="project" value="InterPro"/>
</dbReference>
<keyword evidence="4" id="KW-1003">Cell membrane</keyword>
<reference evidence="10" key="1">
    <citation type="submission" date="2015-08" db="EMBL/GenBank/DDBJ databases">
        <title>Fjat-10028 dsm 16317.</title>
        <authorList>
            <person name="Liu B."/>
            <person name="Wang J."/>
            <person name="Zhu Y."/>
            <person name="Liu G."/>
            <person name="Chen Q."/>
            <person name="Chen Z."/>
            <person name="Lan J."/>
            <person name="Che J."/>
            <person name="Ge C."/>
            <person name="Shi H."/>
            <person name="Pan Z."/>
            <person name="Liu X."/>
        </authorList>
    </citation>
    <scope>NUCLEOTIDE SEQUENCE [LARGE SCALE GENOMIC DNA]</scope>
    <source>
        <strain evidence="10">DSM 16317</strain>
    </source>
</reference>
<evidence type="ECO:0000256" key="2">
    <source>
        <dbReference type="ARBA" id="ARBA00008034"/>
    </source>
</evidence>
<keyword evidence="5 8" id="KW-0812">Transmembrane</keyword>
<organism evidence="9 10">
    <name type="scientific">Viridibacillus arvi</name>
    <dbReference type="NCBI Taxonomy" id="263475"/>
    <lineage>
        <taxon>Bacteria</taxon>
        <taxon>Bacillati</taxon>
        <taxon>Bacillota</taxon>
        <taxon>Bacilli</taxon>
        <taxon>Bacillales</taxon>
        <taxon>Caryophanaceae</taxon>
        <taxon>Viridibacillus</taxon>
    </lineage>
</organism>
<dbReference type="InterPro" id="IPR037294">
    <property type="entry name" value="ABC_BtuC-like"/>
</dbReference>
<proteinExistence type="inferred from homology"/>
<comment type="caution">
    <text evidence="9">The sequence shown here is derived from an EMBL/GenBank/DDBJ whole genome shotgun (WGS) entry which is preliminary data.</text>
</comment>
<keyword evidence="7" id="KW-0472">Membrane</keyword>
<evidence type="ECO:0000313" key="9">
    <source>
        <dbReference type="EMBL" id="KOO51122.1"/>
    </source>
</evidence>
<dbReference type="Pfam" id="PF00950">
    <property type="entry name" value="ABC-3"/>
    <property type="match status" value="1"/>
</dbReference>
<dbReference type="PANTHER" id="PTHR30477:SF3">
    <property type="entry name" value="METAL TRANSPORT SYSTEM MEMBRANE PROTEIN CT_069-RELATED"/>
    <property type="match status" value="1"/>
</dbReference>
<dbReference type="EMBL" id="LILB01000001">
    <property type="protein sequence ID" value="KOO51122.1"/>
    <property type="molecule type" value="Genomic_DNA"/>
</dbReference>
<accession>A0A0M0LJP8</accession>
<dbReference type="Gene3D" id="1.10.3470.10">
    <property type="entry name" value="ABC transporter involved in vitamin B12 uptake, BtuC"/>
    <property type="match status" value="1"/>
</dbReference>
<evidence type="ECO:0000256" key="8">
    <source>
        <dbReference type="RuleBase" id="RU003943"/>
    </source>
</evidence>
<evidence type="ECO:0000256" key="6">
    <source>
        <dbReference type="ARBA" id="ARBA00022989"/>
    </source>
</evidence>
<protein>
    <submittedName>
        <fullName evidence="9">Manganese ABC transporter</fullName>
    </submittedName>
</protein>
<name>A0A0M0LJP8_9BACL</name>
<dbReference type="SUPFAM" id="SSF81345">
    <property type="entry name" value="ABC transporter involved in vitamin B12 uptake, BtuC"/>
    <property type="match status" value="1"/>
</dbReference>
<dbReference type="InterPro" id="IPR001626">
    <property type="entry name" value="ABC_TroCD"/>
</dbReference>
<dbReference type="CDD" id="cd06550">
    <property type="entry name" value="TM_ABC_iron-siderophores_like"/>
    <property type="match status" value="1"/>
</dbReference>
<evidence type="ECO:0000256" key="5">
    <source>
        <dbReference type="ARBA" id="ARBA00022692"/>
    </source>
</evidence>
<dbReference type="STRING" id="263475.AMD00_01030"/>
<evidence type="ECO:0000256" key="4">
    <source>
        <dbReference type="ARBA" id="ARBA00022475"/>
    </source>
</evidence>
<keyword evidence="10" id="KW-1185">Reference proteome</keyword>
<dbReference type="GO" id="GO:0043190">
    <property type="term" value="C:ATP-binding cassette (ABC) transporter complex"/>
    <property type="evidence" value="ECO:0007669"/>
    <property type="project" value="InterPro"/>
</dbReference>
<evidence type="ECO:0000256" key="7">
    <source>
        <dbReference type="ARBA" id="ARBA00023136"/>
    </source>
</evidence>
<comment type="subcellular location">
    <subcellularLocation>
        <location evidence="1 8">Cell membrane</location>
        <topology evidence="1 8">Multi-pass membrane protein</topology>
    </subcellularLocation>
</comment>
<keyword evidence="6" id="KW-1133">Transmembrane helix</keyword>
<dbReference type="GeneID" id="301134704"/>
<evidence type="ECO:0000256" key="1">
    <source>
        <dbReference type="ARBA" id="ARBA00004651"/>
    </source>
</evidence>
<gene>
    <name evidence="9" type="ORF">AMD00_01030</name>
</gene>
<comment type="similarity">
    <text evidence="2 8">Belongs to the ABC-3 integral membrane protein family.</text>
</comment>
<dbReference type="Proteomes" id="UP000036867">
    <property type="component" value="Unassembled WGS sequence"/>
</dbReference>
<keyword evidence="3 8" id="KW-0813">Transport</keyword>
<dbReference type="OrthoDB" id="9788905at2"/>